<keyword evidence="4 9" id="KW-0805">Transcription regulation</keyword>
<proteinExistence type="inferred from homology"/>
<keyword evidence="6 9" id="KW-0804">Transcription</keyword>
<evidence type="ECO:0000313" key="11">
    <source>
        <dbReference type="Proteomes" id="UP001497383"/>
    </source>
</evidence>
<comment type="function">
    <text evidence="9">Component of the Mediator complex, a coactivator involved in the regulated transcription of nearly all RNA polymerase II-dependent genes. Mediator functions as a bridge to convey information from gene-specific regulatory proteins to the basal RNA polymerase II transcription machinery. Mediator is recruited to promoters by direct interactions with regulatory proteins and serves as a scaffold for the assembly of a functional preinitiation complex with RNA polymerase II and the general transcription factors.</text>
</comment>
<protein>
    <recommendedName>
        <fullName evidence="3 9">Mediator of RNA polymerase II transcription subunit 10</fullName>
    </recommendedName>
    <alternativeName>
        <fullName evidence="8 9">Mediator complex subunit 10</fullName>
    </alternativeName>
</protein>
<evidence type="ECO:0000256" key="2">
    <source>
        <dbReference type="ARBA" id="ARBA00005389"/>
    </source>
</evidence>
<dbReference type="PANTHER" id="PTHR13345">
    <property type="entry name" value="MEDIATOR OF RNA POLYMERASE II TRANSCRIPTION SUBUNIT 10"/>
    <property type="match status" value="1"/>
</dbReference>
<organism evidence="10 11">
    <name type="scientific">Lodderomyces beijingensis</name>
    <dbReference type="NCBI Taxonomy" id="1775926"/>
    <lineage>
        <taxon>Eukaryota</taxon>
        <taxon>Fungi</taxon>
        <taxon>Dikarya</taxon>
        <taxon>Ascomycota</taxon>
        <taxon>Saccharomycotina</taxon>
        <taxon>Pichiomycetes</taxon>
        <taxon>Debaryomycetaceae</taxon>
        <taxon>Candida/Lodderomyces clade</taxon>
        <taxon>Lodderomyces</taxon>
    </lineage>
</organism>
<accession>A0ABP0ZE35</accession>
<gene>
    <name evidence="9" type="primary">MED10</name>
    <name evidence="10" type="ORF">LODBEIA_P06520</name>
</gene>
<evidence type="ECO:0000313" key="10">
    <source>
        <dbReference type="EMBL" id="CAK9436094.1"/>
    </source>
</evidence>
<evidence type="ECO:0000256" key="8">
    <source>
        <dbReference type="ARBA" id="ARBA00032004"/>
    </source>
</evidence>
<comment type="similarity">
    <text evidence="2 9">Belongs to the Mediator complex subunit 10 family.</text>
</comment>
<dbReference type="GeneID" id="92205848"/>
<keyword evidence="5 9" id="KW-0010">Activator</keyword>
<evidence type="ECO:0000256" key="7">
    <source>
        <dbReference type="ARBA" id="ARBA00023242"/>
    </source>
</evidence>
<name>A0ABP0ZE35_9ASCO</name>
<keyword evidence="11" id="KW-1185">Reference proteome</keyword>
<dbReference type="PANTHER" id="PTHR13345:SF13">
    <property type="entry name" value="MEDIATOR OF RNA POLYMERASE II TRANSCRIPTION SUBUNIT 10"/>
    <property type="match status" value="1"/>
</dbReference>
<dbReference type="EMBL" id="OZ022405">
    <property type="protein sequence ID" value="CAK9436094.1"/>
    <property type="molecule type" value="Genomic_DNA"/>
</dbReference>
<keyword evidence="7 9" id="KW-0539">Nucleus</keyword>
<dbReference type="RefSeq" id="XP_066827590.1">
    <property type="nucleotide sequence ID" value="XM_066976596.1"/>
</dbReference>
<comment type="subcellular location">
    <subcellularLocation>
        <location evidence="1 9">Nucleus</location>
    </subcellularLocation>
</comment>
<evidence type="ECO:0000256" key="1">
    <source>
        <dbReference type="ARBA" id="ARBA00004123"/>
    </source>
</evidence>
<dbReference type="InterPro" id="IPR019145">
    <property type="entry name" value="Mediator_Med10"/>
</dbReference>
<dbReference type="Pfam" id="PF09748">
    <property type="entry name" value="Med10"/>
    <property type="match status" value="1"/>
</dbReference>
<sequence length="147" mass="16356">MTTTNLIPNATNEPLQATTVLISNIIESLLELGILVHDNHGTQQSNMALVNNMQTLIKQLKQLSNPPPQLQNHLLPIDVISYVEDGRNPDIYTREFVEVSAKSNARLKGKMLAFKKLQGVLSAKLKREFPRLETAIDEIEKKSNGGV</sequence>
<reference evidence="10 11" key="1">
    <citation type="submission" date="2024-03" db="EMBL/GenBank/DDBJ databases">
        <authorList>
            <person name="Brejova B."/>
        </authorList>
    </citation>
    <scope>NUCLEOTIDE SEQUENCE [LARGE SCALE GENOMIC DNA]</scope>
    <source>
        <strain evidence="10 11">CBS 14171</strain>
    </source>
</reference>
<evidence type="ECO:0000256" key="4">
    <source>
        <dbReference type="ARBA" id="ARBA00023015"/>
    </source>
</evidence>
<comment type="subunit">
    <text evidence="9">Component of the Mediator complex.</text>
</comment>
<evidence type="ECO:0000256" key="9">
    <source>
        <dbReference type="RuleBase" id="RU364146"/>
    </source>
</evidence>
<evidence type="ECO:0000256" key="6">
    <source>
        <dbReference type="ARBA" id="ARBA00023163"/>
    </source>
</evidence>
<evidence type="ECO:0000256" key="3">
    <source>
        <dbReference type="ARBA" id="ARBA00019617"/>
    </source>
</evidence>
<dbReference type="Proteomes" id="UP001497383">
    <property type="component" value="Chromosome 1"/>
</dbReference>
<evidence type="ECO:0000256" key="5">
    <source>
        <dbReference type="ARBA" id="ARBA00023159"/>
    </source>
</evidence>